<name>A0AAT9H072_9FLAO</name>
<proteinExistence type="inferred from homology"/>
<organism evidence="8">
    <name type="scientific">Flavobacterium sp. CFS9</name>
    <dbReference type="NCBI Taxonomy" id="3143118"/>
    <lineage>
        <taxon>Bacteria</taxon>
        <taxon>Pseudomonadati</taxon>
        <taxon>Bacteroidota</taxon>
        <taxon>Flavobacteriia</taxon>
        <taxon>Flavobacteriales</taxon>
        <taxon>Flavobacteriaceae</taxon>
        <taxon>Flavobacterium</taxon>
    </lineage>
</organism>
<comment type="similarity">
    <text evidence="1">Belongs to the Fur family.</text>
</comment>
<evidence type="ECO:0000256" key="6">
    <source>
        <dbReference type="ARBA" id="ARBA00023163"/>
    </source>
</evidence>
<feature type="binding site" evidence="7">
    <location>
        <position position="94"/>
    </location>
    <ligand>
        <name>Zn(2+)</name>
        <dbReference type="ChEBI" id="CHEBI:29105"/>
    </ligand>
</feature>
<feature type="binding site" evidence="7">
    <location>
        <position position="91"/>
    </location>
    <ligand>
        <name>Zn(2+)</name>
        <dbReference type="ChEBI" id="CHEBI:29105"/>
    </ligand>
</feature>
<evidence type="ECO:0000256" key="5">
    <source>
        <dbReference type="ARBA" id="ARBA00023125"/>
    </source>
</evidence>
<dbReference type="EMBL" id="AP031573">
    <property type="protein sequence ID" value="BFM42877.1"/>
    <property type="molecule type" value="Genomic_DNA"/>
</dbReference>
<dbReference type="Gene3D" id="1.10.10.10">
    <property type="entry name" value="Winged helix-like DNA-binding domain superfamily/Winged helix DNA-binding domain"/>
    <property type="match status" value="1"/>
</dbReference>
<keyword evidence="6" id="KW-0804">Transcription</keyword>
<dbReference type="SUPFAM" id="SSF46785">
    <property type="entry name" value="Winged helix' DNA-binding domain"/>
    <property type="match status" value="1"/>
</dbReference>
<dbReference type="InterPro" id="IPR036388">
    <property type="entry name" value="WH-like_DNA-bd_sf"/>
</dbReference>
<keyword evidence="4" id="KW-0805">Transcription regulation</keyword>
<gene>
    <name evidence="8" type="ORF">CFS9_15180</name>
</gene>
<dbReference type="GO" id="GO:0003700">
    <property type="term" value="F:DNA-binding transcription factor activity"/>
    <property type="evidence" value="ECO:0007669"/>
    <property type="project" value="InterPro"/>
</dbReference>
<feature type="binding site" evidence="7">
    <location>
        <position position="126"/>
    </location>
    <ligand>
        <name>Zn(2+)</name>
        <dbReference type="ChEBI" id="CHEBI:29105"/>
    </ligand>
</feature>
<reference evidence="8" key="1">
    <citation type="submission" date="2024-05" db="EMBL/GenBank/DDBJ databases">
        <title>Whole-Genome Sequence of CFS9, a Potential Fish Probiotic Isolated from the Body Surface of Silurus asotus.</title>
        <authorList>
            <person name="Kojima M."/>
            <person name="Tobioka K."/>
            <person name="Yokota K."/>
            <person name="Nakatani H."/>
            <person name="Hori K."/>
            <person name="Tamaru Y."/>
            <person name="Okazaki F."/>
        </authorList>
    </citation>
    <scope>NUCLEOTIDE SEQUENCE</scope>
    <source>
        <strain evidence="8">CFS9</strain>
    </source>
</reference>
<evidence type="ECO:0000256" key="3">
    <source>
        <dbReference type="ARBA" id="ARBA00022833"/>
    </source>
</evidence>
<evidence type="ECO:0008006" key="9">
    <source>
        <dbReference type="Google" id="ProtNLM"/>
    </source>
</evidence>
<keyword evidence="3 7" id="KW-0862">Zinc</keyword>
<evidence type="ECO:0000256" key="1">
    <source>
        <dbReference type="ARBA" id="ARBA00007957"/>
    </source>
</evidence>
<keyword evidence="7" id="KW-0479">Metal-binding</keyword>
<dbReference type="Pfam" id="PF01475">
    <property type="entry name" value="FUR"/>
    <property type="match status" value="1"/>
</dbReference>
<dbReference type="InterPro" id="IPR043135">
    <property type="entry name" value="Fur_C"/>
</dbReference>
<dbReference type="GO" id="GO:0003677">
    <property type="term" value="F:DNA binding"/>
    <property type="evidence" value="ECO:0007669"/>
    <property type="project" value="UniProtKB-KW"/>
</dbReference>
<comment type="cofactor">
    <cofactor evidence="7">
        <name>Zn(2+)</name>
        <dbReference type="ChEBI" id="CHEBI:29105"/>
    </cofactor>
    <text evidence="7">Binds 1 zinc ion per subunit.</text>
</comment>
<keyword evidence="2" id="KW-0678">Repressor</keyword>
<protein>
    <recommendedName>
        <fullName evidence="9">Fur family transcriptional regulator, ferric uptake regulator</fullName>
    </recommendedName>
</protein>
<feature type="binding site" evidence="7">
    <location>
        <position position="129"/>
    </location>
    <ligand>
        <name>Zn(2+)</name>
        <dbReference type="ChEBI" id="CHEBI:29105"/>
    </ligand>
</feature>
<evidence type="ECO:0000256" key="7">
    <source>
        <dbReference type="PIRSR" id="PIRSR602481-1"/>
    </source>
</evidence>
<sequence length="134" mass="15404">MLKKMKTTRNTAAKTAVLEIFDKSKTALSHTEIHKQIDDLCDRVTVYRILDRLVNEDIVHKIVNLDGTVKYAKCHHHAQRVHIHNHAHFSCEKCLEVTCLENVKPSYIIPHNYKVNEINFTLSGLCPNCLNSNN</sequence>
<evidence type="ECO:0000256" key="4">
    <source>
        <dbReference type="ARBA" id="ARBA00023015"/>
    </source>
</evidence>
<dbReference type="GO" id="GO:0046872">
    <property type="term" value="F:metal ion binding"/>
    <property type="evidence" value="ECO:0007669"/>
    <property type="project" value="UniProtKB-KW"/>
</dbReference>
<evidence type="ECO:0000313" key="8">
    <source>
        <dbReference type="EMBL" id="BFM42877.1"/>
    </source>
</evidence>
<dbReference type="InterPro" id="IPR036390">
    <property type="entry name" value="WH_DNA-bd_sf"/>
</dbReference>
<dbReference type="AlphaFoldDB" id="A0AAT9H072"/>
<dbReference type="Gene3D" id="3.30.1490.190">
    <property type="match status" value="1"/>
</dbReference>
<dbReference type="InterPro" id="IPR002481">
    <property type="entry name" value="FUR"/>
</dbReference>
<keyword evidence="5" id="KW-0238">DNA-binding</keyword>
<accession>A0AAT9H072</accession>
<evidence type="ECO:0000256" key="2">
    <source>
        <dbReference type="ARBA" id="ARBA00022491"/>
    </source>
</evidence>